<sequence>MPLILCHSPKGGVGTSFIAAQLAIHLAQRGHDVSALDFTYQDSLKLYFGLTPAQGLPELNDGSADQIAVSGVALFSAYGLRRDATFQDLLGKPDHSPFAGKKIFIADVAAGDRETKDMLLPHAALHVCPLHPRPGSLAALPKVEPGTATIDLAKTGFVLNHLDDTHRLSRHTHIFLRELFGSKLLGTIRRDEAVNEASAMFEPLARFAPASVALNDLRRLVTTVEQAAGLVEAAEEASS</sequence>
<proteinExistence type="predicted"/>
<comment type="caution">
    <text evidence="2">The sequence shown here is derived from an EMBL/GenBank/DDBJ whole genome shotgun (WGS) entry which is preliminary data.</text>
</comment>
<dbReference type="Pfam" id="PF01656">
    <property type="entry name" value="CbiA"/>
    <property type="match status" value="1"/>
</dbReference>
<protein>
    <submittedName>
        <fullName evidence="2">YhjQ protein</fullName>
    </submittedName>
</protein>
<dbReference type="SUPFAM" id="SSF52540">
    <property type="entry name" value="P-loop containing nucleoside triphosphate hydrolases"/>
    <property type="match status" value="1"/>
</dbReference>
<accession>A0A084EGA8</accession>
<organism evidence="2 3">
    <name type="scientific">Sphingobium yanoikuyae</name>
    <name type="common">Sphingomonas yanoikuyae</name>
    <dbReference type="NCBI Taxonomy" id="13690"/>
    <lineage>
        <taxon>Bacteria</taxon>
        <taxon>Pseudomonadati</taxon>
        <taxon>Pseudomonadota</taxon>
        <taxon>Alphaproteobacteria</taxon>
        <taxon>Sphingomonadales</taxon>
        <taxon>Sphingomonadaceae</taxon>
        <taxon>Sphingobium</taxon>
    </lineage>
</organism>
<dbReference type="PATRIC" id="fig|13690.10.peg.3870"/>
<dbReference type="PANTHER" id="PTHR13696">
    <property type="entry name" value="P-LOOP CONTAINING NUCLEOSIDE TRIPHOSPHATE HYDROLASE"/>
    <property type="match status" value="1"/>
</dbReference>
<dbReference type="STRING" id="13690.AX777_08930"/>
<name>A0A084EGA8_SPHYA</name>
<dbReference type="eggNOG" id="COG1192">
    <property type="taxonomic scope" value="Bacteria"/>
</dbReference>
<dbReference type="AlphaFoldDB" id="A0A084EGA8"/>
<dbReference type="RefSeq" id="WP_037521547.1">
    <property type="nucleotide sequence ID" value="NZ_JBPNXS010000001.1"/>
</dbReference>
<dbReference type="Gene3D" id="3.40.50.300">
    <property type="entry name" value="P-loop containing nucleotide triphosphate hydrolases"/>
    <property type="match status" value="1"/>
</dbReference>
<dbReference type="PANTHER" id="PTHR13696:SF99">
    <property type="entry name" value="COBYRINIC ACID AC-DIAMIDE SYNTHASE"/>
    <property type="match status" value="1"/>
</dbReference>
<dbReference type="InterPro" id="IPR027417">
    <property type="entry name" value="P-loop_NTPase"/>
</dbReference>
<feature type="domain" description="CobQ/CobB/MinD/ParA nucleotide binding" evidence="1">
    <location>
        <begin position="7"/>
        <end position="201"/>
    </location>
</feature>
<reference evidence="2 3" key="1">
    <citation type="submission" date="2014-03" db="EMBL/GenBank/DDBJ databases">
        <title>Genome sequence of Sphingobium yanoikuyae B1.</title>
        <authorList>
            <person name="Gan H.M."/>
            <person name="Gan H.Y."/>
            <person name="Savka M.A."/>
        </authorList>
    </citation>
    <scope>NUCLEOTIDE SEQUENCE [LARGE SCALE GENOMIC DNA]</scope>
    <source>
        <strain evidence="2 3">B1</strain>
    </source>
</reference>
<dbReference type="InterPro" id="IPR050678">
    <property type="entry name" value="DNA_Partitioning_ATPase"/>
</dbReference>
<gene>
    <name evidence="2" type="ORF">CP98_03779</name>
</gene>
<evidence type="ECO:0000313" key="3">
    <source>
        <dbReference type="Proteomes" id="UP000028534"/>
    </source>
</evidence>
<dbReference type="Proteomes" id="UP000028534">
    <property type="component" value="Unassembled WGS sequence"/>
</dbReference>
<evidence type="ECO:0000259" key="1">
    <source>
        <dbReference type="Pfam" id="PF01656"/>
    </source>
</evidence>
<evidence type="ECO:0000313" key="2">
    <source>
        <dbReference type="EMBL" id="KEZ17000.1"/>
    </source>
</evidence>
<dbReference type="EMBL" id="JGVR01000025">
    <property type="protein sequence ID" value="KEZ17000.1"/>
    <property type="molecule type" value="Genomic_DNA"/>
</dbReference>
<dbReference type="InterPro" id="IPR002586">
    <property type="entry name" value="CobQ/CobB/MinD/ParA_Nub-bd_dom"/>
</dbReference>